<keyword evidence="11 15" id="KW-1133">Transmembrane helix</keyword>
<dbReference type="GO" id="GO:0061630">
    <property type="term" value="F:ubiquitin protein ligase activity"/>
    <property type="evidence" value="ECO:0007669"/>
    <property type="project" value="UniProtKB-EC"/>
</dbReference>
<evidence type="ECO:0000256" key="1">
    <source>
        <dbReference type="ARBA" id="ARBA00000900"/>
    </source>
</evidence>
<dbReference type="AlphaFoldDB" id="A0AAQ3TJJ3"/>
<evidence type="ECO:0000256" key="8">
    <source>
        <dbReference type="ARBA" id="ARBA00022771"/>
    </source>
</evidence>
<comment type="subcellular location">
    <subcellularLocation>
        <location evidence="2">Membrane</location>
        <topology evidence="2">Single-pass membrane protein</topology>
    </subcellularLocation>
</comment>
<evidence type="ECO:0000256" key="9">
    <source>
        <dbReference type="ARBA" id="ARBA00022786"/>
    </source>
</evidence>
<evidence type="ECO:0000313" key="17">
    <source>
        <dbReference type="EMBL" id="WVZ74118.1"/>
    </source>
</evidence>
<sequence>MAAAVASSSPPATFVGPQPTWVPYEPTRDCSQGLCSMYCPQWCYFIFPPPPPAFDIAGPGGGDDSSGTTFSPLVIAIIGVLASAFLLVSYYTIISKYCGTVSSLRNLLFGPGRRRGHGGDGGDGGGGGGSRSQDQWGPVPSDGLDETLISKITVCKYKRGDGFVDSTDCSVCLGEFRDGESLRLLPKCSHAFHLPCIDTWLKSHSNCPLCRCNIAFVAVGVVSPEPERREDRRDSPELVLTIDDHSSELQARDEPQNQNAAGGGRQDQEAPKDCPAGRSEEAGGIVEIKEDCAATVRASSSSLSDTHREGRMSIADVLQASMEDELMMARESGLLAGSSGSSRRCYGEHSNKDGAGGGRSGRALPDAAKKLPSVGRSCFSSRGGRGKDSVLPIDCRNPSSAMQRLVTGPPCLESTAGVEFTQRFGRLCFSRTSVGGAGITGVVIERR</sequence>
<dbReference type="GO" id="GO:0008270">
    <property type="term" value="F:zinc ion binding"/>
    <property type="evidence" value="ECO:0007669"/>
    <property type="project" value="UniProtKB-KW"/>
</dbReference>
<dbReference type="PANTHER" id="PTHR46913:SF22">
    <property type="entry name" value="RING-TYPE E3 UBIQUITIN TRANSFERASE"/>
    <property type="match status" value="1"/>
</dbReference>
<feature type="compositionally biased region" description="Gly residues" evidence="14">
    <location>
        <begin position="119"/>
        <end position="130"/>
    </location>
</feature>
<dbReference type="PROSITE" id="PS50089">
    <property type="entry name" value="ZF_RING_2"/>
    <property type="match status" value="1"/>
</dbReference>
<dbReference type="GO" id="GO:0016020">
    <property type="term" value="C:membrane"/>
    <property type="evidence" value="ECO:0007669"/>
    <property type="project" value="UniProtKB-SubCell"/>
</dbReference>
<dbReference type="SUPFAM" id="SSF57850">
    <property type="entry name" value="RING/U-box"/>
    <property type="match status" value="1"/>
</dbReference>
<dbReference type="EMBL" id="CP144749">
    <property type="protein sequence ID" value="WVZ74118.1"/>
    <property type="molecule type" value="Genomic_DNA"/>
</dbReference>
<comment type="pathway">
    <text evidence="3">Protein modification; protein ubiquitination.</text>
</comment>
<keyword evidence="6 15" id="KW-0812">Transmembrane</keyword>
<protein>
    <recommendedName>
        <fullName evidence="4">RING-type E3 ubiquitin transferase</fullName>
        <ecNumber evidence="4">2.3.2.27</ecNumber>
    </recommendedName>
</protein>
<keyword evidence="10" id="KW-0862">Zinc</keyword>
<feature type="region of interest" description="Disordered" evidence="14">
    <location>
        <begin position="115"/>
        <end position="144"/>
    </location>
</feature>
<evidence type="ECO:0000256" key="2">
    <source>
        <dbReference type="ARBA" id="ARBA00004167"/>
    </source>
</evidence>
<dbReference type="GO" id="GO:0016567">
    <property type="term" value="P:protein ubiquitination"/>
    <property type="evidence" value="ECO:0007669"/>
    <property type="project" value="InterPro"/>
</dbReference>
<evidence type="ECO:0000256" key="15">
    <source>
        <dbReference type="SAM" id="Phobius"/>
    </source>
</evidence>
<evidence type="ECO:0000256" key="12">
    <source>
        <dbReference type="ARBA" id="ARBA00023136"/>
    </source>
</evidence>
<evidence type="ECO:0000256" key="13">
    <source>
        <dbReference type="PROSITE-ProRule" id="PRU00175"/>
    </source>
</evidence>
<keyword evidence="8 13" id="KW-0863">Zinc-finger</keyword>
<evidence type="ECO:0000256" key="6">
    <source>
        <dbReference type="ARBA" id="ARBA00022692"/>
    </source>
</evidence>
<feature type="compositionally biased region" description="Basic and acidic residues" evidence="14">
    <location>
        <begin position="245"/>
        <end position="255"/>
    </location>
</feature>
<gene>
    <name evidence="17" type="ORF">U9M48_022340</name>
</gene>
<dbReference type="EC" id="2.3.2.27" evidence="4"/>
<feature type="region of interest" description="Disordered" evidence="14">
    <location>
        <begin position="336"/>
        <end position="366"/>
    </location>
</feature>
<accession>A0AAQ3TJJ3</accession>
<evidence type="ECO:0000259" key="16">
    <source>
        <dbReference type="PROSITE" id="PS50089"/>
    </source>
</evidence>
<evidence type="ECO:0000256" key="4">
    <source>
        <dbReference type="ARBA" id="ARBA00012483"/>
    </source>
</evidence>
<evidence type="ECO:0000256" key="11">
    <source>
        <dbReference type="ARBA" id="ARBA00022989"/>
    </source>
</evidence>
<dbReference type="CDD" id="cd16461">
    <property type="entry name" value="RING-H2_EL5-like"/>
    <property type="match status" value="1"/>
</dbReference>
<keyword evidence="7" id="KW-0479">Metal-binding</keyword>
<dbReference type="InterPro" id="IPR044600">
    <property type="entry name" value="ATL1/ATL16-like"/>
</dbReference>
<comment type="catalytic activity">
    <reaction evidence="1">
        <text>S-ubiquitinyl-[E2 ubiquitin-conjugating enzyme]-L-cysteine + [acceptor protein]-L-lysine = [E2 ubiquitin-conjugating enzyme]-L-cysteine + N(6)-ubiquitinyl-[acceptor protein]-L-lysine.</text>
        <dbReference type="EC" id="2.3.2.27"/>
    </reaction>
</comment>
<feature type="transmembrane region" description="Helical" evidence="15">
    <location>
        <begin position="73"/>
        <end position="93"/>
    </location>
</feature>
<keyword evidence="18" id="KW-1185">Reference proteome</keyword>
<name>A0AAQ3TJJ3_PASNO</name>
<evidence type="ECO:0000256" key="14">
    <source>
        <dbReference type="SAM" id="MobiDB-lite"/>
    </source>
</evidence>
<keyword evidence="9" id="KW-0833">Ubl conjugation pathway</keyword>
<proteinExistence type="predicted"/>
<feature type="domain" description="RING-type" evidence="16">
    <location>
        <begin position="169"/>
        <end position="211"/>
    </location>
</feature>
<keyword evidence="5" id="KW-0808">Transferase</keyword>
<evidence type="ECO:0000313" key="18">
    <source>
        <dbReference type="Proteomes" id="UP001341281"/>
    </source>
</evidence>
<dbReference type="SMART" id="SM00184">
    <property type="entry name" value="RING"/>
    <property type="match status" value="1"/>
</dbReference>
<evidence type="ECO:0000256" key="5">
    <source>
        <dbReference type="ARBA" id="ARBA00022679"/>
    </source>
</evidence>
<evidence type="ECO:0000256" key="10">
    <source>
        <dbReference type="ARBA" id="ARBA00022833"/>
    </source>
</evidence>
<evidence type="ECO:0000256" key="7">
    <source>
        <dbReference type="ARBA" id="ARBA00022723"/>
    </source>
</evidence>
<organism evidence="17 18">
    <name type="scientific">Paspalum notatum var. saurae</name>
    <dbReference type="NCBI Taxonomy" id="547442"/>
    <lineage>
        <taxon>Eukaryota</taxon>
        <taxon>Viridiplantae</taxon>
        <taxon>Streptophyta</taxon>
        <taxon>Embryophyta</taxon>
        <taxon>Tracheophyta</taxon>
        <taxon>Spermatophyta</taxon>
        <taxon>Magnoliopsida</taxon>
        <taxon>Liliopsida</taxon>
        <taxon>Poales</taxon>
        <taxon>Poaceae</taxon>
        <taxon>PACMAD clade</taxon>
        <taxon>Panicoideae</taxon>
        <taxon>Andropogonodae</taxon>
        <taxon>Paspaleae</taxon>
        <taxon>Paspalinae</taxon>
        <taxon>Paspalum</taxon>
    </lineage>
</organism>
<dbReference type="Proteomes" id="UP001341281">
    <property type="component" value="Chromosome 05"/>
</dbReference>
<dbReference type="Gene3D" id="3.30.40.10">
    <property type="entry name" value="Zinc/RING finger domain, C3HC4 (zinc finger)"/>
    <property type="match status" value="1"/>
</dbReference>
<dbReference type="InterPro" id="IPR001841">
    <property type="entry name" value="Znf_RING"/>
</dbReference>
<dbReference type="InterPro" id="IPR013083">
    <property type="entry name" value="Znf_RING/FYVE/PHD"/>
</dbReference>
<dbReference type="FunFam" id="3.30.40.10:FF:000233">
    <property type="entry name" value="RING-H2 finger protein ATL54"/>
    <property type="match status" value="1"/>
</dbReference>
<reference evidence="17 18" key="1">
    <citation type="submission" date="2024-02" db="EMBL/GenBank/DDBJ databases">
        <title>High-quality chromosome-scale genome assembly of Pensacola bahiagrass (Paspalum notatum Flugge var. saurae).</title>
        <authorList>
            <person name="Vega J.M."/>
            <person name="Podio M."/>
            <person name="Orjuela J."/>
            <person name="Siena L.A."/>
            <person name="Pessino S.C."/>
            <person name="Combes M.C."/>
            <person name="Mariac C."/>
            <person name="Albertini E."/>
            <person name="Pupilli F."/>
            <person name="Ortiz J.P.A."/>
            <person name="Leblanc O."/>
        </authorList>
    </citation>
    <scope>NUCLEOTIDE SEQUENCE [LARGE SCALE GENOMIC DNA]</scope>
    <source>
        <strain evidence="17">R1</strain>
        <tissue evidence="17">Leaf</tissue>
    </source>
</reference>
<feature type="region of interest" description="Disordered" evidence="14">
    <location>
        <begin position="245"/>
        <end position="279"/>
    </location>
</feature>
<dbReference type="Pfam" id="PF13639">
    <property type="entry name" value="zf-RING_2"/>
    <property type="match status" value="1"/>
</dbReference>
<evidence type="ECO:0000256" key="3">
    <source>
        <dbReference type="ARBA" id="ARBA00004906"/>
    </source>
</evidence>
<keyword evidence="12 15" id="KW-0472">Membrane</keyword>
<dbReference type="PANTHER" id="PTHR46913">
    <property type="entry name" value="RING-H2 FINGER PROTEIN ATL16"/>
    <property type="match status" value="1"/>
</dbReference>